<keyword evidence="2" id="KW-1185">Reference proteome</keyword>
<dbReference type="EMBL" id="MU394411">
    <property type="protein sequence ID" value="KAI6081027.1"/>
    <property type="molecule type" value="Genomic_DNA"/>
</dbReference>
<sequence length="179" mass="20278">MALVESSWHAARFLAPLHILSFSTLLGTELYQSFVVVKVTHQALPRSAFTTLQKRIFPIYFRIQTFLVFLTAATIPPYGPLTLRDSKGNWVPFAVAGVTALLNLAIYGPRTRKVMVDRIHQETRDGRKPDDTAELSEDMTRLNKAFSRTHAMSIHLNLISIGAMIWWGWKLASRLDVKP</sequence>
<dbReference type="Proteomes" id="UP001497680">
    <property type="component" value="Unassembled WGS sequence"/>
</dbReference>
<name>A0ACC0CL11_9PEZI</name>
<gene>
    <name evidence="1" type="ORF">F4821DRAFT_265341</name>
</gene>
<reference evidence="1 2" key="1">
    <citation type="journal article" date="2022" name="New Phytol.">
        <title>Ecological generalism drives hyperdiversity of secondary metabolite gene clusters in xylarialean endophytes.</title>
        <authorList>
            <person name="Franco M.E.E."/>
            <person name="Wisecaver J.H."/>
            <person name="Arnold A.E."/>
            <person name="Ju Y.M."/>
            <person name="Slot J.C."/>
            <person name="Ahrendt S."/>
            <person name="Moore L.P."/>
            <person name="Eastman K.E."/>
            <person name="Scott K."/>
            <person name="Konkel Z."/>
            <person name="Mondo S.J."/>
            <person name="Kuo A."/>
            <person name="Hayes R.D."/>
            <person name="Haridas S."/>
            <person name="Andreopoulos B."/>
            <person name="Riley R."/>
            <person name="LaButti K."/>
            <person name="Pangilinan J."/>
            <person name="Lipzen A."/>
            <person name="Amirebrahimi M."/>
            <person name="Yan J."/>
            <person name="Adam C."/>
            <person name="Keymanesh K."/>
            <person name="Ng V."/>
            <person name="Louie K."/>
            <person name="Northen T."/>
            <person name="Drula E."/>
            <person name="Henrissat B."/>
            <person name="Hsieh H.M."/>
            <person name="Youens-Clark K."/>
            <person name="Lutzoni F."/>
            <person name="Miadlikowska J."/>
            <person name="Eastwood D.C."/>
            <person name="Hamelin R.C."/>
            <person name="Grigoriev I.V."/>
            <person name="U'Ren J.M."/>
        </authorList>
    </citation>
    <scope>NUCLEOTIDE SEQUENCE [LARGE SCALE GENOMIC DNA]</scope>
    <source>
        <strain evidence="1 2">ER1909</strain>
    </source>
</reference>
<accession>A0ACC0CL11</accession>
<evidence type="ECO:0000313" key="2">
    <source>
        <dbReference type="Proteomes" id="UP001497680"/>
    </source>
</evidence>
<evidence type="ECO:0000313" key="1">
    <source>
        <dbReference type="EMBL" id="KAI6081027.1"/>
    </source>
</evidence>
<protein>
    <submittedName>
        <fullName evidence="1">Uncharacterized protein</fullName>
    </submittedName>
</protein>
<organism evidence="1 2">
    <name type="scientific">Hypoxylon rubiginosum</name>
    <dbReference type="NCBI Taxonomy" id="110542"/>
    <lineage>
        <taxon>Eukaryota</taxon>
        <taxon>Fungi</taxon>
        <taxon>Dikarya</taxon>
        <taxon>Ascomycota</taxon>
        <taxon>Pezizomycotina</taxon>
        <taxon>Sordariomycetes</taxon>
        <taxon>Xylariomycetidae</taxon>
        <taxon>Xylariales</taxon>
        <taxon>Hypoxylaceae</taxon>
        <taxon>Hypoxylon</taxon>
    </lineage>
</organism>
<comment type="caution">
    <text evidence="1">The sequence shown here is derived from an EMBL/GenBank/DDBJ whole genome shotgun (WGS) entry which is preliminary data.</text>
</comment>
<proteinExistence type="predicted"/>